<dbReference type="InterPro" id="IPR013604">
    <property type="entry name" value="7TM_chemorcpt"/>
</dbReference>
<dbReference type="Proteomes" id="UP000007266">
    <property type="component" value="Unassembled WGS sequence"/>
</dbReference>
<dbReference type="GO" id="GO:0030425">
    <property type="term" value="C:dendrite"/>
    <property type="evidence" value="ECO:0000318"/>
    <property type="project" value="GO_Central"/>
</dbReference>
<evidence type="ECO:0000256" key="6">
    <source>
        <dbReference type="ARBA" id="ARBA00023170"/>
    </source>
</evidence>
<proteinExistence type="inferred from homology"/>
<dbReference type="GO" id="GO:0005886">
    <property type="term" value="C:plasma membrane"/>
    <property type="evidence" value="ECO:0007669"/>
    <property type="project" value="UniProtKB-SubCell"/>
</dbReference>
<feature type="transmembrane region" description="Helical" evidence="8">
    <location>
        <begin position="160"/>
        <end position="180"/>
    </location>
</feature>
<evidence type="ECO:0000256" key="2">
    <source>
        <dbReference type="ARBA" id="ARBA00022475"/>
    </source>
</evidence>
<accession>A0A139WPU7</accession>
<organism evidence="9 10">
    <name type="scientific">Tribolium castaneum</name>
    <name type="common">Red flour beetle</name>
    <dbReference type="NCBI Taxonomy" id="7070"/>
    <lineage>
        <taxon>Eukaryota</taxon>
        <taxon>Metazoa</taxon>
        <taxon>Ecdysozoa</taxon>
        <taxon>Arthropoda</taxon>
        <taxon>Hexapoda</taxon>
        <taxon>Insecta</taxon>
        <taxon>Pterygota</taxon>
        <taxon>Neoptera</taxon>
        <taxon>Endopterygota</taxon>
        <taxon>Coleoptera</taxon>
        <taxon>Polyphaga</taxon>
        <taxon>Cucujiformia</taxon>
        <taxon>Tenebrionidae</taxon>
        <taxon>Tenebrionidae incertae sedis</taxon>
        <taxon>Tribolium</taxon>
    </lineage>
</organism>
<keyword evidence="2 8" id="KW-1003">Cell membrane</keyword>
<keyword evidence="10" id="KW-1185">Reference proteome</keyword>
<dbReference type="Pfam" id="PF08395">
    <property type="entry name" value="7tm_7"/>
    <property type="match status" value="1"/>
</dbReference>
<comment type="caution">
    <text evidence="8">Lacks conserved residue(s) required for the propagation of feature annotation.</text>
</comment>
<evidence type="ECO:0000256" key="1">
    <source>
        <dbReference type="ARBA" id="ARBA00004651"/>
    </source>
</evidence>
<gene>
    <name evidence="9" type="primary">AUGUSTUS-3.0.2_30126</name>
    <name evidence="9" type="ORF">TcasGA2_TC030126</name>
</gene>
<name>A0A139WPU7_TRICA</name>
<dbReference type="InParanoid" id="A0A139WPU7"/>
<feature type="transmembrane region" description="Helical" evidence="8">
    <location>
        <begin position="375"/>
        <end position="394"/>
    </location>
</feature>
<feature type="transmembrane region" description="Helical" evidence="8">
    <location>
        <begin position="104"/>
        <end position="123"/>
    </location>
</feature>
<evidence type="ECO:0000256" key="5">
    <source>
        <dbReference type="ARBA" id="ARBA00023136"/>
    </source>
</evidence>
<comment type="function">
    <text evidence="8">Gustatory receptor which mediates acceptance or avoidance behavior, depending on its substrates.</text>
</comment>
<dbReference type="OrthoDB" id="6478931at2759"/>
<reference evidence="9 10" key="2">
    <citation type="journal article" date="2010" name="Nucleic Acids Res.">
        <title>BeetleBase in 2010: revisions to provide comprehensive genomic information for Tribolium castaneum.</title>
        <authorList>
            <person name="Kim H.S."/>
            <person name="Murphy T."/>
            <person name="Xia J."/>
            <person name="Caragea D."/>
            <person name="Park Y."/>
            <person name="Beeman R.W."/>
            <person name="Lorenzen M.D."/>
            <person name="Butcher S."/>
            <person name="Manak J.R."/>
            <person name="Brown S.J."/>
        </authorList>
    </citation>
    <scope>NUCLEOTIDE SEQUENCE [LARGE SCALE GENOMIC DNA]</scope>
    <source>
        <strain evidence="9 10">Georgia GA2</strain>
    </source>
</reference>
<dbReference type="GO" id="GO:0050909">
    <property type="term" value="P:sensory perception of taste"/>
    <property type="evidence" value="ECO:0007669"/>
    <property type="project" value="InterPro"/>
</dbReference>
<dbReference type="EMBL" id="KQ972823">
    <property type="protein sequence ID" value="KYB29925.1"/>
    <property type="molecule type" value="Genomic_DNA"/>
</dbReference>
<dbReference type="GO" id="GO:0043025">
    <property type="term" value="C:neuronal cell body"/>
    <property type="evidence" value="ECO:0000318"/>
    <property type="project" value="GO_Central"/>
</dbReference>
<dbReference type="GO" id="GO:0030424">
    <property type="term" value="C:axon"/>
    <property type="evidence" value="ECO:0000318"/>
    <property type="project" value="GO_Central"/>
</dbReference>
<keyword evidence="6 8" id="KW-0675">Receptor</keyword>
<comment type="similarity">
    <text evidence="8">Belongs to the insect chemoreceptor superfamily. Gustatory receptor (GR) family.</text>
</comment>
<dbReference type="AlphaFoldDB" id="A0A139WPU7"/>
<sequence length="400" mass="46334">MYTVISPQLHYTNPNSFKMLRSITTNRSLFHTLSPLINPARILGLCPITYTKQKNFVTIRWSWKIYMANCATALTLVCWGFWGFVHDMEIASFVSLGFTGSVDVVISSFDISDVLLSCLYFIVSMPFKCAKLSIVFHNLNKVDAIITPVFCDRFYSNLVWFSRCWFVFLPVLYTLDVFMWGNTSWLGVNNYFAYYVSYSIVVLHELQYYQVVKMAQLRVSGINKTVKENIKKDTSRIKLEFIFDLIHCYNNTTDAIETINSSFNKTVTLMLFSCYVHLVTCPYQLFVMITSNETSILNYVYCLWVLLQIFRLVLVVEVCHNCEEEIQNTRILVSQLLNCRLDKNVKKEANTFLFLMVKKKIKFSAYGLPKVGRHLLLSVASSIGGYWMILLQFSSRTSKI</sequence>
<reference evidence="9 10" key="1">
    <citation type="journal article" date="2008" name="Nature">
        <title>The genome of the model beetle and pest Tribolium castaneum.</title>
        <authorList>
            <consortium name="Tribolium Genome Sequencing Consortium"/>
            <person name="Richards S."/>
            <person name="Gibbs R.A."/>
            <person name="Weinstock G.M."/>
            <person name="Brown S.J."/>
            <person name="Denell R."/>
            <person name="Beeman R.W."/>
            <person name="Gibbs R."/>
            <person name="Beeman R.W."/>
            <person name="Brown S.J."/>
            <person name="Bucher G."/>
            <person name="Friedrich M."/>
            <person name="Grimmelikhuijzen C.J."/>
            <person name="Klingler M."/>
            <person name="Lorenzen M."/>
            <person name="Richards S."/>
            <person name="Roth S."/>
            <person name="Schroder R."/>
            <person name="Tautz D."/>
            <person name="Zdobnov E.M."/>
            <person name="Muzny D."/>
            <person name="Gibbs R.A."/>
            <person name="Weinstock G.M."/>
            <person name="Attaway T."/>
            <person name="Bell S."/>
            <person name="Buhay C.J."/>
            <person name="Chandrabose M.N."/>
            <person name="Chavez D."/>
            <person name="Clerk-Blankenburg K.P."/>
            <person name="Cree A."/>
            <person name="Dao M."/>
            <person name="Davis C."/>
            <person name="Chacko J."/>
            <person name="Dinh H."/>
            <person name="Dugan-Rocha S."/>
            <person name="Fowler G."/>
            <person name="Garner T.T."/>
            <person name="Garnes J."/>
            <person name="Gnirke A."/>
            <person name="Hawes A."/>
            <person name="Hernandez J."/>
            <person name="Hines S."/>
            <person name="Holder M."/>
            <person name="Hume J."/>
            <person name="Jhangiani S.N."/>
            <person name="Joshi V."/>
            <person name="Khan Z.M."/>
            <person name="Jackson L."/>
            <person name="Kovar C."/>
            <person name="Kowis A."/>
            <person name="Lee S."/>
            <person name="Lewis L.R."/>
            <person name="Margolis J."/>
            <person name="Morgan M."/>
            <person name="Nazareth L.V."/>
            <person name="Nguyen N."/>
            <person name="Okwuonu G."/>
            <person name="Parker D."/>
            <person name="Richards S."/>
            <person name="Ruiz S.J."/>
            <person name="Santibanez J."/>
            <person name="Savard J."/>
            <person name="Scherer S.E."/>
            <person name="Schneider B."/>
            <person name="Sodergren E."/>
            <person name="Tautz D."/>
            <person name="Vattahil S."/>
            <person name="Villasana D."/>
            <person name="White C.S."/>
            <person name="Wright R."/>
            <person name="Park Y."/>
            <person name="Beeman R.W."/>
            <person name="Lord J."/>
            <person name="Oppert B."/>
            <person name="Lorenzen M."/>
            <person name="Brown S."/>
            <person name="Wang L."/>
            <person name="Savard J."/>
            <person name="Tautz D."/>
            <person name="Richards S."/>
            <person name="Weinstock G."/>
            <person name="Gibbs R.A."/>
            <person name="Liu Y."/>
            <person name="Worley K."/>
            <person name="Weinstock G."/>
            <person name="Elsik C.G."/>
            <person name="Reese J.T."/>
            <person name="Elhaik E."/>
            <person name="Landan G."/>
            <person name="Graur D."/>
            <person name="Arensburger P."/>
            <person name="Atkinson P."/>
            <person name="Beeman R.W."/>
            <person name="Beidler J."/>
            <person name="Brown S.J."/>
            <person name="Demuth J.P."/>
            <person name="Drury D.W."/>
            <person name="Du Y.Z."/>
            <person name="Fujiwara H."/>
            <person name="Lorenzen M."/>
            <person name="Maselli V."/>
            <person name="Osanai M."/>
            <person name="Park Y."/>
            <person name="Robertson H.M."/>
            <person name="Tu Z."/>
            <person name="Wang J.J."/>
            <person name="Wang S."/>
            <person name="Richards S."/>
            <person name="Song H."/>
            <person name="Zhang L."/>
            <person name="Sodergren E."/>
            <person name="Werner D."/>
            <person name="Stanke M."/>
            <person name="Morgenstern B."/>
            <person name="Solovyev V."/>
            <person name="Kosarev P."/>
            <person name="Brown G."/>
            <person name="Chen H.C."/>
            <person name="Ermolaeva O."/>
            <person name="Hlavina W."/>
            <person name="Kapustin Y."/>
            <person name="Kiryutin B."/>
            <person name="Kitts P."/>
            <person name="Maglott D."/>
            <person name="Pruitt K."/>
            <person name="Sapojnikov V."/>
            <person name="Souvorov A."/>
            <person name="Mackey A.J."/>
            <person name="Waterhouse R.M."/>
            <person name="Wyder S."/>
            <person name="Zdobnov E.M."/>
            <person name="Zdobnov E.M."/>
            <person name="Wyder S."/>
            <person name="Kriventseva E.V."/>
            <person name="Kadowaki T."/>
            <person name="Bork P."/>
            <person name="Aranda M."/>
            <person name="Bao R."/>
            <person name="Beermann A."/>
            <person name="Berns N."/>
            <person name="Bolognesi R."/>
            <person name="Bonneton F."/>
            <person name="Bopp D."/>
            <person name="Brown S.J."/>
            <person name="Bucher G."/>
            <person name="Butts T."/>
            <person name="Chaumot A."/>
            <person name="Denell R.E."/>
            <person name="Ferrier D.E."/>
            <person name="Friedrich M."/>
            <person name="Gordon C.M."/>
            <person name="Jindra M."/>
            <person name="Klingler M."/>
            <person name="Lan Q."/>
            <person name="Lattorff H.M."/>
            <person name="Laudet V."/>
            <person name="von Levetsow C."/>
            <person name="Liu Z."/>
            <person name="Lutz R."/>
            <person name="Lynch J.A."/>
            <person name="da Fonseca R.N."/>
            <person name="Posnien N."/>
            <person name="Reuter R."/>
            <person name="Roth S."/>
            <person name="Savard J."/>
            <person name="Schinko J.B."/>
            <person name="Schmitt C."/>
            <person name="Schoppmeier M."/>
            <person name="Schroder R."/>
            <person name="Shippy T.D."/>
            <person name="Simonnet F."/>
            <person name="Marques-Souza H."/>
            <person name="Tautz D."/>
            <person name="Tomoyasu Y."/>
            <person name="Trauner J."/>
            <person name="Van der Zee M."/>
            <person name="Vervoort M."/>
            <person name="Wittkopp N."/>
            <person name="Wimmer E.A."/>
            <person name="Yang X."/>
            <person name="Jones A.K."/>
            <person name="Sattelle D.B."/>
            <person name="Ebert P.R."/>
            <person name="Nelson D."/>
            <person name="Scott J.G."/>
            <person name="Beeman R.W."/>
            <person name="Muthukrishnan S."/>
            <person name="Kramer K.J."/>
            <person name="Arakane Y."/>
            <person name="Beeman R.W."/>
            <person name="Zhu Q."/>
            <person name="Hogenkamp D."/>
            <person name="Dixit R."/>
            <person name="Oppert B."/>
            <person name="Jiang H."/>
            <person name="Zou Z."/>
            <person name="Marshall J."/>
            <person name="Elpidina E."/>
            <person name="Vinokurov K."/>
            <person name="Oppert C."/>
            <person name="Zou Z."/>
            <person name="Evans J."/>
            <person name="Lu Z."/>
            <person name="Zhao P."/>
            <person name="Sumathipala N."/>
            <person name="Altincicek B."/>
            <person name="Vilcinskas A."/>
            <person name="Williams M."/>
            <person name="Hultmark D."/>
            <person name="Hetru C."/>
            <person name="Jiang H."/>
            <person name="Grimmelikhuijzen C.J."/>
            <person name="Hauser F."/>
            <person name="Cazzamali G."/>
            <person name="Williamson M."/>
            <person name="Park Y."/>
            <person name="Li B."/>
            <person name="Tanaka Y."/>
            <person name="Predel R."/>
            <person name="Neupert S."/>
            <person name="Schachtner J."/>
            <person name="Verleyen P."/>
            <person name="Raible F."/>
            <person name="Bork P."/>
            <person name="Friedrich M."/>
            <person name="Walden K.K."/>
            <person name="Robertson H.M."/>
            <person name="Angeli S."/>
            <person name="Foret S."/>
            <person name="Bucher G."/>
            <person name="Schuetz S."/>
            <person name="Maleszka R."/>
            <person name="Wimmer E.A."/>
            <person name="Beeman R.W."/>
            <person name="Lorenzen M."/>
            <person name="Tomoyasu Y."/>
            <person name="Miller S.C."/>
            <person name="Grossmann D."/>
            <person name="Bucher G."/>
        </authorList>
    </citation>
    <scope>NUCLEOTIDE SEQUENCE [LARGE SCALE GENOMIC DNA]</scope>
    <source>
        <strain evidence="9 10">Georgia GA2</strain>
    </source>
</reference>
<evidence type="ECO:0000256" key="3">
    <source>
        <dbReference type="ARBA" id="ARBA00022692"/>
    </source>
</evidence>
<feature type="transmembrane region" description="Helical" evidence="8">
    <location>
        <begin position="296"/>
        <end position="316"/>
    </location>
</feature>
<dbReference type="PANTHER" id="PTHR21143:SF123">
    <property type="entry name" value="GUSTATORY RECEPTOR FOR SUGAR TASTE 43A-RELATED"/>
    <property type="match status" value="1"/>
</dbReference>
<dbReference type="PANTHER" id="PTHR21143">
    <property type="entry name" value="INVERTEBRATE GUSTATORY RECEPTOR"/>
    <property type="match status" value="1"/>
</dbReference>
<keyword evidence="7 8" id="KW-0807">Transducer</keyword>
<feature type="transmembrane region" description="Helical" evidence="8">
    <location>
        <begin position="269"/>
        <end position="290"/>
    </location>
</feature>
<evidence type="ECO:0000313" key="10">
    <source>
        <dbReference type="Proteomes" id="UP000007266"/>
    </source>
</evidence>
<keyword evidence="3 8" id="KW-0812">Transmembrane</keyword>
<keyword evidence="4 8" id="KW-1133">Transmembrane helix</keyword>
<keyword evidence="5 8" id="KW-0472">Membrane</keyword>
<dbReference type="PhylomeDB" id="A0A139WPU7"/>
<evidence type="ECO:0000313" key="9">
    <source>
        <dbReference type="EMBL" id="KYB29925.1"/>
    </source>
</evidence>
<evidence type="ECO:0000256" key="4">
    <source>
        <dbReference type="ARBA" id="ARBA00022989"/>
    </source>
</evidence>
<evidence type="ECO:0000256" key="7">
    <source>
        <dbReference type="ARBA" id="ARBA00023224"/>
    </source>
</evidence>
<protein>
    <recommendedName>
        <fullName evidence="8">Gustatory receptor</fullName>
    </recommendedName>
</protein>
<dbReference type="GO" id="GO:0008049">
    <property type="term" value="P:male courtship behavior"/>
    <property type="evidence" value="ECO:0000318"/>
    <property type="project" value="GO_Central"/>
</dbReference>
<feature type="transmembrane region" description="Helical" evidence="8">
    <location>
        <begin position="65"/>
        <end position="84"/>
    </location>
</feature>
<evidence type="ECO:0000256" key="8">
    <source>
        <dbReference type="RuleBase" id="RU363108"/>
    </source>
</evidence>
<comment type="subcellular location">
    <subcellularLocation>
        <location evidence="1 8">Cell membrane</location>
        <topology evidence="1 8">Multi-pass membrane protein</topology>
    </subcellularLocation>
</comment>
<dbReference type="GO" id="GO:0007165">
    <property type="term" value="P:signal transduction"/>
    <property type="evidence" value="ECO:0007669"/>
    <property type="project" value="UniProtKB-KW"/>
</dbReference>
<dbReference type="GO" id="GO:0007635">
    <property type="term" value="P:chemosensory behavior"/>
    <property type="evidence" value="ECO:0000318"/>
    <property type="project" value="GO_Central"/>
</dbReference>